<dbReference type="SUPFAM" id="SSF52402">
    <property type="entry name" value="Adenine nucleotide alpha hydrolases-like"/>
    <property type="match status" value="1"/>
</dbReference>
<feature type="binding site" evidence="8">
    <location>
        <position position="122"/>
    </location>
    <ligand>
        <name>L-citrulline</name>
        <dbReference type="ChEBI" id="CHEBI:57743"/>
    </ligand>
</feature>
<keyword evidence="12" id="KW-1185">Reference proteome</keyword>
<evidence type="ECO:0000313" key="12">
    <source>
        <dbReference type="Proteomes" id="UP001597267"/>
    </source>
</evidence>
<feature type="binding site" evidence="8">
    <location>
        <position position="174"/>
    </location>
    <ligand>
        <name>L-citrulline</name>
        <dbReference type="ChEBI" id="CHEBI:57743"/>
    </ligand>
</feature>
<keyword evidence="5 8" id="KW-0028">Amino-acid biosynthesis</keyword>
<dbReference type="Pfam" id="PF20979">
    <property type="entry name" value="Arginosuc_syn_C"/>
    <property type="match status" value="1"/>
</dbReference>
<feature type="binding site" evidence="8">
    <location>
        <position position="86"/>
    </location>
    <ligand>
        <name>L-citrulline</name>
        <dbReference type="ChEBI" id="CHEBI:57743"/>
    </ligand>
</feature>
<evidence type="ECO:0000256" key="6">
    <source>
        <dbReference type="ARBA" id="ARBA00022741"/>
    </source>
</evidence>
<feature type="binding site" evidence="8">
    <location>
        <position position="122"/>
    </location>
    <ligand>
        <name>L-aspartate</name>
        <dbReference type="ChEBI" id="CHEBI:29991"/>
    </ligand>
</feature>
<dbReference type="InterPro" id="IPR048267">
    <property type="entry name" value="Arginosuc_syn_N"/>
</dbReference>
<dbReference type="PANTHER" id="PTHR11587:SF2">
    <property type="entry name" value="ARGININOSUCCINATE SYNTHASE"/>
    <property type="match status" value="1"/>
</dbReference>
<dbReference type="CDD" id="cd01999">
    <property type="entry name" value="ASS"/>
    <property type="match status" value="1"/>
</dbReference>
<feature type="binding site" evidence="8">
    <location>
        <position position="126"/>
    </location>
    <ligand>
        <name>L-citrulline</name>
        <dbReference type="ChEBI" id="CHEBI:57743"/>
    </ligand>
</feature>
<dbReference type="SUPFAM" id="SSF69864">
    <property type="entry name" value="Argininosuccinate synthetase, C-terminal domain"/>
    <property type="match status" value="1"/>
</dbReference>
<keyword evidence="4 8" id="KW-0436">Ligase</keyword>
<dbReference type="RefSeq" id="WP_125714359.1">
    <property type="nucleotide sequence ID" value="NZ_JBHTOP010000022.1"/>
</dbReference>
<dbReference type="InterPro" id="IPR024074">
    <property type="entry name" value="AS_cat/multimer_dom_body"/>
</dbReference>
<dbReference type="EC" id="6.3.4.5" evidence="2 8"/>
<protein>
    <recommendedName>
        <fullName evidence="2 8">Argininosuccinate synthase</fullName>
        <ecNumber evidence="2 8">6.3.4.5</ecNumber>
    </recommendedName>
    <alternativeName>
        <fullName evidence="8">Citrulline--aspartate ligase</fullName>
    </alternativeName>
</protein>
<feature type="binding site" evidence="8">
    <location>
        <position position="271"/>
    </location>
    <ligand>
        <name>L-citrulline</name>
        <dbReference type="ChEBI" id="CHEBI:57743"/>
    </ligand>
</feature>
<feature type="domain" description="Arginosuccinate synthase C-terminal" evidence="10">
    <location>
        <begin position="173"/>
        <end position="390"/>
    </location>
</feature>
<keyword evidence="3 8" id="KW-0055">Arginine biosynthesis</keyword>
<feature type="binding site" evidence="8">
    <location>
        <position position="259"/>
    </location>
    <ligand>
        <name>L-citrulline</name>
        <dbReference type="ChEBI" id="CHEBI:57743"/>
    </ligand>
</feature>
<evidence type="ECO:0000256" key="5">
    <source>
        <dbReference type="ARBA" id="ARBA00022605"/>
    </source>
</evidence>
<keyword evidence="6 8" id="KW-0547">Nucleotide-binding</keyword>
<dbReference type="EMBL" id="JBHTOP010000022">
    <property type="protein sequence ID" value="MFD1671906.1"/>
    <property type="molecule type" value="Genomic_DNA"/>
</dbReference>
<dbReference type="HAMAP" id="MF_00005">
    <property type="entry name" value="Arg_succ_synth_type1"/>
    <property type="match status" value="1"/>
</dbReference>
<dbReference type="Gene3D" id="1.20.5.470">
    <property type="entry name" value="Single helix bin"/>
    <property type="match status" value="1"/>
</dbReference>
<comment type="similarity">
    <text evidence="8">Belongs to the argininosuccinate synthase family. Type 1 subfamily.</text>
</comment>
<evidence type="ECO:0000256" key="1">
    <source>
        <dbReference type="ARBA" id="ARBA00004967"/>
    </source>
</evidence>
<keyword evidence="7 8" id="KW-0067">ATP-binding</keyword>
<feature type="binding site" evidence="8">
    <location>
        <position position="123"/>
    </location>
    <ligand>
        <name>L-aspartate</name>
        <dbReference type="ChEBI" id="CHEBI:29991"/>
    </ligand>
</feature>
<evidence type="ECO:0000259" key="10">
    <source>
        <dbReference type="Pfam" id="PF20979"/>
    </source>
</evidence>
<reference evidence="12" key="1">
    <citation type="journal article" date="2019" name="Int. J. Syst. Evol. Microbiol.">
        <title>The Global Catalogue of Microorganisms (GCM) 10K type strain sequencing project: providing services to taxonomists for standard genome sequencing and annotation.</title>
        <authorList>
            <consortium name="The Broad Institute Genomics Platform"/>
            <consortium name="The Broad Institute Genome Sequencing Center for Infectious Disease"/>
            <person name="Wu L."/>
            <person name="Ma J."/>
        </authorList>
    </citation>
    <scope>NUCLEOTIDE SEQUENCE [LARGE SCALE GENOMIC DNA]</scope>
    <source>
        <strain evidence="12">CCM 8896</strain>
    </source>
</reference>
<feature type="binding site" evidence="8">
    <location>
        <position position="118"/>
    </location>
    <ligand>
        <name>L-aspartate</name>
        <dbReference type="ChEBI" id="CHEBI:29991"/>
    </ligand>
</feature>
<dbReference type="InterPro" id="IPR048268">
    <property type="entry name" value="Arginosuc_syn_C"/>
</dbReference>
<feature type="binding site" evidence="8">
    <location>
        <begin position="9"/>
        <end position="17"/>
    </location>
    <ligand>
        <name>ATP</name>
        <dbReference type="ChEBI" id="CHEBI:30616"/>
    </ligand>
</feature>
<evidence type="ECO:0000256" key="7">
    <source>
        <dbReference type="ARBA" id="ARBA00022840"/>
    </source>
</evidence>
<dbReference type="Gene3D" id="3.40.50.620">
    <property type="entry name" value="HUPs"/>
    <property type="match status" value="1"/>
</dbReference>
<dbReference type="PANTHER" id="PTHR11587">
    <property type="entry name" value="ARGININOSUCCINATE SYNTHASE"/>
    <property type="match status" value="1"/>
</dbReference>
<dbReference type="InterPro" id="IPR001518">
    <property type="entry name" value="Arginosuc_synth"/>
</dbReference>
<dbReference type="PROSITE" id="PS00564">
    <property type="entry name" value="ARGININOSUCCIN_SYN_1"/>
    <property type="match status" value="1"/>
</dbReference>
<evidence type="ECO:0000259" key="9">
    <source>
        <dbReference type="Pfam" id="PF00764"/>
    </source>
</evidence>
<dbReference type="Gene3D" id="3.90.1260.10">
    <property type="entry name" value="Argininosuccinate synthetase, chain A, domain 2"/>
    <property type="match status" value="1"/>
</dbReference>
<evidence type="ECO:0000256" key="3">
    <source>
        <dbReference type="ARBA" id="ARBA00022571"/>
    </source>
</evidence>
<dbReference type="Pfam" id="PF00764">
    <property type="entry name" value="Arginosuc_synth"/>
    <property type="match status" value="1"/>
</dbReference>
<comment type="subcellular location">
    <subcellularLocation>
        <location evidence="8">Cytoplasm</location>
    </subcellularLocation>
</comment>
<organism evidence="11 12">
    <name type="scientific">Agrilactobacillus yilanensis</name>
    <dbReference type="NCBI Taxonomy" id="2485997"/>
    <lineage>
        <taxon>Bacteria</taxon>
        <taxon>Bacillati</taxon>
        <taxon>Bacillota</taxon>
        <taxon>Bacilli</taxon>
        <taxon>Lactobacillales</taxon>
        <taxon>Lactobacillaceae</taxon>
        <taxon>Agrilactobacillus</taxon>
    </lineage>
</organism>
<sequence>MANKKVVLAYSGGLDTSVAIQWLKDKNYDVIACCIDVGEGKDLEFIKQKALTVGAVESYTLDCQDEFADEYALIALKANALYEETYPLVSALSRPLIVKKLVEVAQETGAQAIAHGCTGKGNDQVRFEVGIHALAPDIEILAPVRDWHWSREEEIDYAKEHNIPIPIDLDSPYSIDQNLWGRANEAGVLEDPWVTPPADAFEWTSAIEDTPDTPDILEIGFEQGKPVTLNGETYPLAEMVLKLNKIAGKHGIGRIDHIENRLVGIKSREVYEVPGAEVLMTAHQALEDLTFERDLCHFKPQITNQMSNTIYNGLWFSPLMEAMVAFIEQTQKVVTGTIRVKLFKGNVVVEGRKSPYSLYDKDLATYTSSDTFDQQASVGFIKLWGLPTQVAAQVQQKGDLETKGQGVH</sequence>
<name>A0ABW4J6N4_9LACO</name>
<dbReference type="PROSITE" id="PS00565">
    <property type="entry name" value="ARGININOSUCCIN_SYN_2"/>
    <property type="match status" value="1"/>
</dbReference>
<feature type="binding site" evidence="8">
    <location>
        <position position="116"/>
    </location>
    <ligand>
        <name>ATP</name>
        <dbReference type="ChEBI" id="CHEBI:30616"/>
    </ligand>
</feature>
<dbReference type="InterPro" id="IPR014729">
    <property type="entry name" value="Rossmann-like_a/b/a_fold"/>
</dbReference>
<dbReference type="InterPro" id="IPR023434">
    <property type="entry name" value="Arginosuc_synth_type_1_subfam"/>
</dbReference>
<comment type="caution">
    <text evidence="11">The sequence shown here is derived from an EMBL/GenBank/DDBJ whole genome shotgun (WGS) entry which is preliminary data.</text>
</comment>
<comment type="catalytic activity">
    <reaction evidence="8">
        <text>L-citrulline + L-aspartate + ATP = 2-(N(omega)-L-arginino)succinate + AMP + diphosphate + H(+)</text>
        <dbReference type="Rhea" id="RHEA:10932"/>
        <dbReference type="ChEBI" id="CHEBI:15378"/>
        <dbReference type="ChEBI" id="CHEBI:29991"/>
        <dbReference type="ChEBI" id="CHEBI:30616"/>
        <dbReference type="ChEBI" id="CHEBI:33019"/>
        <dbReference type="ChEBI" id="CHEBI:57472"/>
        <dbReference type="ChEBI" id="CHEBI:57743"/>
        <dbReference type="ChEBI" id="CHEBI:456215"/>
        <dbReference type="EC" id="6.3.4.5"/>
    </reaction>
</comment>
<accession>A0ABW4J6N4</accession>
<dbReference type="Proteomes" id="UP001597267">
    <property type="component" value="Unassembled WGS sequence"/>
</dbReference>
<keyword evidence="8" id="KW-0963">Cytoplasm</keyword>
<evidence type="ECO:0000313" key="11">
    <source>
        <dbReference type="EMBL" id="MFD1671906.1"/>
    </source>
</evidence>
<evidence type="ECO:0000256" key="4">
    <source>
        <dbReference type="ARBA" id="ARBA00022598"/>
    </source>
</evidence>
<evidence type="ECO:0000256" key="2">
    <source>
        <dbReference type="ARBA" id="ARBA00012286"/>
    </source>
</evidence>
<dbReference type="GO" id="GO:0004055">
    <property type="term" value="F:argininosuccinate synthase activity"/>
    <property type="evidence" value="ECO:0007669"/>
    <property type="project" value="UniProtKB-EC"/>
</dbReference>
<comment type="caution">
    <text evidence="8">Lacks conserved residue(s) required for the propagation of feature annotation.</text>
</comment>
<feature type="domain" description="Arginosuccinate synthase-like N-terminal" evidence="9">
    <location>
        <begin position="5"/>
        <end position="164"/>
    </location>
</feature>
<proteinExistence type="inferred from homology"/>
<comment type="subunit">
    <text evidence="8">Homotetramer.</text>
</comment>
<dbReference type="InterPro" id="IPR018223">
    <property type="entry name" value="Arginosuc_synth_CS"/>
</dbReference>
<comment type="pathway">
    <text evidence="1 8">Amino-acid biosynthesis; L-arginine biosynthesis; L-arginine from L-ornithine and carbamoyl phosphate: step 2/3.</text>
</comment>
<dbReference type="NCBIfam" id="NF001770">
    <property type="entry name" value="PRK00509.1"/>
    <property type="match status" value="1"/>
</dbReference>
<evidence type="ECO:0000256" key="8">
    <source>
        <dbReference type="HAMAP-Rule" id="MF_00005"/>
    </source>
</evidence>
<dbReference type="NCBIfam" id="TIGR00032">
    <property type="entry name" value="argG"/>
    <property type="match status" value="1"/>
</dbReference>
<gene>
    <name evidence="8" type="primary">argG</name>
    <name evidence="11" type="ORF">ACFQ5M_07360</name>
</gene>